<dbReference type="GO" id="GO:0020037">
    <property type="term" value="F:heme binding"/>
    <property type="evidence" value="ECO:0007669"/>
    <property type="project" value="InterPro"/>
</dbReference>
<feature type="binding site" description="axial binding residue" evidence="20">
    <location>
        <position position="445"/>
    </location>
    <ligand>
        <name>heme</name>
        <dbReference type="ChEBI" id="CHEBI:30413"/>
    </ligand>
    <ligandPart>
        <name>Fe</name>
        <dbReference type="ChEBI" id="CHEBI:18248"/>
    </ligandPart>
</feature>
<evidence type="ECO:0000256" key="17">
    <source>
        <dbReference type="ARBA" id="ARBA00023033"/>
    </source>
</evidence>
<feature type="active site" description="Proton donor" evidence="21">
    <location>
        <position position="713"/>
    </location>
</feature>
<dbReference type="PANTHER" id="PTHR46300:SF2">
    <property type="entry name" value="CYTOCHROME P450 MONOOXYGENASE ALNH-RELATED"/>
    <property type="match status" value="1"/>
</dbReference>
<evidence type="ECO:0000313" key="24">
    <source>
        <dbReference type="EMBL" id="KTB32523.1"/>
    </source>
</evidence>
<keyword evidence="11 21" id="KW-0833">Ubl conjugation pathway</keyword>
<evidence type="ECO:0000256" key="19">
    <source>
        <dbReference type="ARBA" id="ARBA00023180"/>
    </source>
</evidence>
<comment type="pathway">
    <text evidence="4">Secondary metabolite biosynthesis.</text>
</comment>
<comment type="cofactor">
    <cofactor evidence="2 20">
        <name>heme</name>
        <dbReference type="ChEBI" id="CHEBI:30413"/>
    </cofactor>
</comment>
<dbReference type="GO" id="GO:0004843">
    <property type="term" value="F:cysteine-type deubiquitinase activity"/>
    <property type="evidence" value="ECO:0007669"/>
    <property type="project" value="UniProtKB-UniRule"/>
</dbReference>
<evidence type="ECO:0000256" key="20">
    <source>
        <dbReference type="PIRSR" id="PIRSR602401-1"/>
    </source>
</evidence>
<keyword evidence="19" id="KW-0325">Glycoprotein</keyword>
<dbReference type="PRINTS" id="PR00385">
    <property type="entry name" value="P450"/>
</dbReference>
<evidence type="ECO:0000256" key="8">
    <source>
        <dbReference type="ARBA" id="ARBA00022670"/>
    </source>
</evidence>
<dbReference type="GO" id="GO:0004497">
    <property type="term" value="F:monooxygenase activity"/>
    <property type="evidence" value="ECO:0007669"/>
    <property type="project" value="UniProtKB-KW"/>
</dbReference>
<dbReference type="Gene3D" id="3.40.532.10">
    <property type="entry name" value="Peptidase C12, ubiquitin carboxyl-terminal hydrolase"/>
    <property type="match status" value="1"/>
</dbReference>
<dbReference type="Pfam" id="PF00067">
    <property type="entry name" value="p450"/>
    <property type="match status" value="1"/>
</dbReference>
<evidence type="ECO:0000256" key="9">
    <source>
        <dbReference type="ARBA" id="ARBA00022692"/>
    </source>
</evidence>
<feature type="domain" description="UCH catalytic" evidence="23">
    <location>
        <begin position="550"/>
        <end position="774"/>
    </location>
</feature>
<dbReference type="EC" id="3.4.19.12" evidence="6 21"/>
<dbReference type="GO" id="GO:0016705">
    <property type="term" value="F:oxidoreductase activity, acting on paired donors, with incorporation or reduction of molecular oxygen"/>
    <property type="evidence" value="ECO:0007669"/>
    <property type="project" value="InterPro"/>
</dbReference>
<feature type="site" description="Important for enzyme activity" evidence="21">
    <location>
        <position position="728"/>
    </location>
</feature>
<evidence type="ECO:0000256" key="5">
    <source>
        <dbReference type="ARBA" id="ARBA00010617"/>
    </source>
</evidence>
<comment type="subcellular location">
    <subcellularLocation>
        <location evidence="3">Membrane</location>
        <topology evidence="3">Single-pass membrane protein</topology>
    </subcellularLocation>
</comment>
<dbReference type="SUPFAM" id="SSF54001">
    <property type="entry name" value="Cysteine proteinases"/>
    <property type="match status" value="1"/>
</dbReference>
<dbReference type="GO" id="GO:0005506">
    <property type="term" value="F:iron ion binding"/>
    <property type="evidence" value="ECO:0007669"/>
    <property type="project" value="InterPro"/>
</dbReference>
<keyword evidence="13 21" id="KW-0788">Thiol protease</keyword>
<evidence type="ECO:0000256" key="6">
    <source>
        <dbReference type="ARBA" id="ARBA00012759"/>
    </source>
</evidence>
<dbReference type="GO" id="GO:0006511">
    <property type="term" value="P:ubiquitin-dependent protein catabolic process"/>
    <property type="evidence" value="ECO:0007669"/>
    <property type="project" value="UniProtKB-UniRule"/>
</dbReference>
<evidence type="ECO:0000256" key="13">
    <source>
        <dbReference type="ARBA" id="ARBA00022807"/>
    </source>
</evidence>
<evidence type="ECO:0000256" key="22">
    <source>
        <dbReference type="SAM" id="Phobius"/>
    </source>
</evidence>
<feature type="active site" description="Nucleophile" evidence="21">
    <location>
        <position position="640"/>
    </location>
</feature>
<keyword evidence="8 21" id="KW-0645">Protease</keyword>
<dbReference type="Proteomes" id="UP000054988">
    <property type="component" value="Unassembled WGS sequence"/>
</dbReference>
<dbReference type="PRINTS" id="PR00463">
    <property type="entry name" value="EP450I"/>
</dbReference>
<dbReference type="InterPro" id="IPR001128">
    <property type="entry name" value="Cyt_P450"/>
</dbReference>
<dbReference type="CDD" id="cd11065">
    <property type="entry name" value="CYP64-like"/>
    <property type="match status" value="1"/>
</dbReference>
<evidence type="ECO:0000256" key="10">
    <source>
        <dbReference type="ARBA" id="ARBA00022723"/>
    </source>
</evidence>
<dbReference type="Gene3D" id="1.10.630.10">
    <property type="entry name" value="Cytochrome P450"/>
    <property type="match status" value="1"/>
</dbReference>
<evidence type="ECO:0000256" key="15">
    <source>
        <dbReference type="ARBA" id="ARBA00023002"/>
    </source>
</evidence>
<comment type="catalytic activity">
    <reaction evidence="1 21">
        <text>Thiol-dependent hydrolysis of ester, thioester, amide, peptide and isopeptide bonds formed by the C-terminal Gly of ubiquitin (a 76-residue protein attached to proteins as an intracellular targeting signal).</text>
        <dbReference type="EC" id="3.4.19.12"/>
    </reaction>
</comment>
<evidence type="ECO:0000256" key="14">
    <source>
        <dbReference type="ARBA" id="ARBA00022989"/>
    </source>
</evidence>
<dbReference type="InterPro" id="IPR050364">
    <property type="entry name" value="Cytochrome_P450_fung"/>
</dbReference>
<evidence type="ECO:0000256" key="7">
    <source>
        <dbReference type="ARBA" id="ARBA00022617"/>
    </source>
</evidence>
<keyword evidence="15" id="KW-0560">Oxidoreductase</keyword>
<evidence type="ECO:0000256" key="16">
    <source>
        <dbReference type="ARBA" id="ARBA00023004"/>
    </source>
</evidence>
<protein>
    <recommendedName>
        <fullName evidence="6 21">ubiquitinyl hydrolase 1</fullName>
        <ecNumber evidence="6 21">3.4.19.12</ecNumber>
    </recommendedName>
</protein>
<reference evidence="24 25" key="1">
    <citation type="submission" date="2015-12" db="EMBL/GenBank/DDBJ databases">
        <title>Draft genome sequence of Moniliophthora roreri, the causal agent of frosty pod rot of cacao.</title>
        <authorList>
            <person name="Aime M.C."/>
            <person name="Diaz-Valderrama J.R."/>
            <person name="Kijpornyongpan T."/>
            <person name="Phillips-Mora W."/>
        </authorList>
    </citation>
    <scope>NUCLEOTIDE SEQUENCE [LARGE SCALE GENOMIC DNA]</scope>
    <source>
        <strain evidence="24 25">MCA 2952</strain>
    </source>
</reference>
<evidence type="ECO:0000256" key="3">
    <source>
        <dbReference type="ARBA" id="ARBA00004167"/>
    </source>
</evidence>
<sequence length="777" mass="88315">MSIWRIPWQDNSLSILVFLFLLAWLIQKTLKTGRREKYLPGGPPTVPILGNLHIFPTEDPHLKFTEWAQQYGDIYSLKISSGTVIVISGMEAASELMDRRSATTADRPKLHMVKRVTDNLNMGLCHYSDTWRSLRKAAHTILTPAAAENHLPIQRAEAIQVLYDFIQNPDDFFNHIGRYSNSVIMSILFGKRCPHYQTREFTAFLESQQLWNLCMSPTAVPPVDLLPFLDYIPESWAWWKRLALETRQKQRALYFGLLDECEQRMKRGEENGAYMEKVLAEKRGLGFDREMIGYLGGVLLEGGTDTTSSFLRYLVMALIVFPDVQRKAQAEIDGVIGRERMPTLSDIKDLPYIQALIKEVHRFYPVSPIIPRATLADEEYRGFVLPKGTTIIVNIYGIYHDPQHFNNPEVLDPGRYLSHEFGVKEGVDASFFRDDIVFGFGRRACPGIYIARDSLNLNTMNLIWAFDFAPPKDAMGNEIRVGFDNHEKKGFFPVLLPFKCSIRPRSQDVVNIVEREFKEATETFVKFEKDLAQVDREWVNEYSAPTHEMQFYPLEANPDSFNPLASSIGLDLSQYTFVDILGLDEELLSLVPQPVAAIIMLAPGIERWDDRNRVPHEGEALEKGDREGLVWIRQKFSNQCGTIALLHALANSTSVQLRQGPIRSLFEKCRNERVGPEETADLLAATQINDLHTTASQTGQSRLPEPGVEPNNHYVAFVEHRGQVFELDGACRPTPVYHGPVKAGFLLHTVAEIVRQLIVHEEGKINFNLMALAPTVQ</sequence>
<dbReference type="InterPro" id="IPR017972">
    <property type="entry name" value="Cyt_P450_CS"/>
</dbReference>
<keyword evidence="7 20" id="KW-0349">Heme</keyword>
<evidence type="ECO:0000256" key="11">
    <source>
        <dbReference type="ARBA" id="ARBA00022786"/>
    </source>
</evidence>
<evidence type="ECO:0000256" key="1">
    <source>
        <dbReference type="ARBA" id="ARBA00000707"/>
    </source>
</evidence>
<dbReference type="SUPFAM" id="SSF48264">
    <property type="entry name" value="Cytochrome P450"/>
    <property type="match status" value="1"/>
</dbReference>
<accession>A0A0W0F891</accession>
<dbReference type="GO" id="GO:0016020">
    <property type="term" value="C:membrane"/>
    <property type="evidence" value="ECO:0007669"/>
    <property type="project" value="UniProtKB-SubCell"/>
</dbReference>
<proteinExistence type="inferred from homology"/>
<evidence type="ECO:0000256" key="12">
    <source>
        <dbReference type="ARBA" id="ARBA00022801"/>
    </source>
</evidence>
<feature type="transmembrane region" description="Helical" evidence="22">
    <location>
        <begin position="12"/>
        <end position="30"/>
    </location>
</feature>
<comment type="similarity">
    <text evidence="5">Belongs to the cytochrome P450 family.</text>
</comment>
<name>A0A0W0F891_MONRR</name>
<keyword evidence="12 21" id="KW-0378">Hydrolase</keyword>
<keyword evidence="10 20" id="KW-0479">Metal-binding</keyword>
<dbReference type="InterPro" id="IPR001578">
    <property type="entry name" value="Peptidase_C12_UCH"/>
</dbReference>
<dbReference type="eggNOG" id="KOG0156">
    <property type="taxonomic scope" value="Eukaryota"/>
</dbReference>
<dbReference type="InterPro" id="IPR036959">
    <property type="entry name" value="Peptidase_C12_UCH_sf"/>
</dbReference>
<keyword evidence="18 22" id="KW-0472">Membrane</keyword>
<dbReference type="AlphaFoldDB" id="A0A0W0F891"/>
<evidence type="ECO:0000256" key="2">
    <source>
        <dbReference type="ARBA" id="ARBA00001971"/>
    </source>
</evidence>
<dbReference type="InterPro" id="IPR038765">
    <property type="entry name" value="Papain-like_cys_pep_sf"/>
</dbReference>
<evidence type="ECO:0000259" key="23">
    <source>
        <dbReference type="PROSITE" id="PS52048"/>
    </source>
</evidence>
<dbReference type="InterPro" id="IPR036396">
    <property type="entry name" value="Cyt_P450_sf"/>
</dbReference>
<evidence type="ECO:0000256" key="18">
    <source>
        <dbReference type="ARBA" id="ARBA00023136"/>
    </source>
</evidence>
<organism evidence="24 25">
    <name type="scientific">Moniliophthora roreri</name>
    <name type="common">Frosty pod rot fungus</name>
    <name type="synonym">Monilia roreri</name>
    <dbReference type="NCBI Taxonomy" id="221103"/>
    <lineage>
        <taxon>Eukaryota</taxon>
        <taxon>Fungi</taxon>
        <taxon>Dikarya</taxon>
        <taxon>Basidiomycota</taxon>
        <taxon>Agaricomycotina</taxon>
        <taxon>Agaricomycetes</taxon>
        <taxon>Agaricomycetidae</taxon>
        <taxon>Agaricales</taxon>
        <taxon>Marasmiineae</taxon>
        <taxon>Marasmiaceae</taxon>
        <taxon>Moniliophthora</taxon>
    </lineage>
</organism>
<comment type="caution">
    <text evidence="24">The sequence shown here is derived from an EMBL/GenBank/DDBJ whole genome shotgun (WGS) entry which is preliminary data.</text>
</comment>
<feature type="site" description="Transition state stabilizer" evidence="21">
    <location>
        <position position="634"/>
    </location>
</feature>
<evidence type="ECO:0000313" key="25">
    <source>
        <dbReference type="Proteomes" id="UP000054988"/>
    </source>
</evidence>
<gene>
    <name evidence="24" type="ORF">WG66_14897</name>
</gene>
<evidence type="ECO:0000256" key="21">
    <source>
        <dbReference type="PROSITE-ProRule" id="PRU01393"/>
    </source>
</evidence>
<evidence type="ECO:0000256" key="4">
    <source>
        <dbReference type="ARBA" id="ARBA00005179"/>
    </source>
</evidence>
<keyword evidence="16 20" id="KW-0408">Iron</keyword>
<dbReference type="Pfam" id="PF01088">
    <property type="entry name" value="Peptidase_C12"/>
    <property type="match status" value="1"/>
</dbReference>
<dbReference type="PROSITE" id="PS00086">
    <property type="entry name" value="CYTOCHROME_P450"/>
    <property type="match status" value="1"/>
</dbReference>
<dbReference type="EMBL" id="LATX01002217">
    <property type="protein sequence ID" value="KTB32523.1"/>
    <property type="molecule type" value="Genomic_DNA"/>
</dbReference>
<keyword evidence="14 22" id="KW-1133">Transmembrane helix</keyword>
<dbReference type="PROSITE" id="PS52048">
    <property type="entry name" value="UCH_DOMAIN"/>
    <property type="match status" value="1"/>
</dbReference>
<dbReference type="InterPro" id="IPR002401">
    <property type="entry name" value="Cyt_P450_E_grp-I"/>
</dbReference>
<keyword evidence="17" id="KW-0503">Monooxygenase</keyword>
<comment type="similarity">
    <text evidence="21">Belongs to the peptidase C12 family.</text>
</comment>
<keyword evidence="9 22" id="KW-0812">Transmembrane</keyword>
<dbReference type="PANTHER" id="PTHR46300">
    <property type="entry name" value="P450, PUTATIVE (EUROFUNG)-RELATED-RELATED"/>
    <property type="match status" value="1"/>
</dbReference>